<evidence type="ECO:0000256" key="6">
    <source>
        <dbReference type="SAM" id="SignalP"/>
    </source>
</evidence>
<keyword evidence="5 6" id="KW-0732">Signal</keyword>
<evidence type="ECO:0000313" key="8">
    <source>
        <dbReference type="EMBL" id="PQO46811.1"/>
    </source>
</evidence>
<dbReference type="Pfam" id="PF01497">
    <property type="entry name" value="Peripla_BP_2"/>
    <property type="match status" value="1"/>
</dbReference>
<dbReference type="InterPro" id="IPR002491">
    <property type="entry name" value="ABC_transptr_periplasmic_BD"/>
</dbReference>
<reference evidence="8 9" key="1">
    <citation type="submission" date="2018-02" db="EMBL/GenBank/DDBJ databases">
        <title>Comparative genomes isolates from brazilian mangrove.</title>
        <authorList>
            <person name="Araujo J.E."/>
            <person name="Taketani R.G."/>
            <person name="Silva M.C.P."/>
            <person name="Loureco M.V."/>
            <person name="Andreote F.D."/>
        </authorList>
    </citation>
    <scope>NUCLEOTIDE SEQUENCE [LARGE SCALE GENOMIC DNA]</scope>
    <source>
        <strain evidence="8 9">Nap-Phe MGV</strain>
    </source>
</reference>
<protein>
    <recommendedName>
        <fullName evidence="7">Fe/B12 periplasmic-binding domain-containing protein</fullName>
    </recommendedName>
</protein>
<dbReference type="EMBL" id="PUHZ01000007">
    <property type="protein sequence ID" value="PQO46811.1"/>
    <property type="molecule type" value="Genomic_DNA"/>
</dbReference>
<comment type="caution">
    <text evidence="8">The sequence shown here is derived from an EMBL/GenBank/DDBJ whole genome shotgun (WGS) entry which is preliminary data.</text>
</comment>
<organism evidence="8 9">
    <name type="scientific">Blastopirellula marina</name>
    <dbReference type="NCBI Taxonomy" id="124"/>
    <lineage>
        <taxon>Bacteria</taxon>
        <taxon>Pseudomonadati</taxon>
        <taxon>Planctomycetota</taxon>
        <taxon>Planctomycetia</taxon>
        <taxon>Pirellulales</taxon>
        <taxon>Pirellulaceae</taxon>
        <taxon>Blastopirellula</taxon>
    </lineage>
</organism>
<feature type="signal peptide" evidence="6">
    <location>
        <begin position="1"/>
        <end position="27"/>
    </location>
</feature>
<keyword evidence="4" id="KW-0410">Iron transport</keyword>
<feature type="chain" id="PRO_5015484925" description="Fe/B12 periplasmic-binding domain-containing protein" evidence="6">
    <location>
        <begin position="28"/>
        <end position="368"/>
    </location>
</feature>
<dbReference type="AlphaFoldDB" id="A0A2S8GR16"/>
<dbReference type="InterPro" id="IPR051313">
    <property type="entry name" value="Bact_iron-sidero_bind"/>
</dbReference>
<evidence type="ECO:0000256" key="3">
    <source>
        <dbReference type="ARBA" id="ARBA00022448"/>
    </source>
</evidence>
<evidence type="ECO:0000256" key="4">
    <source>
        <dbReference type="ARBA" id="ARBA00022496"/>
    </source>
</evidence>
<dbReference type="SUPFAM" id="SSF53807">
    <property type="entry name" value="Helical backbone' metal receptor"/>
    <property type="match status" value="1"/>
</dbReference>
<accession>A0A2S8GR16</accession>
<dbReference type="Proteomes" id="UP000237819">
    <property type="component" value="Unassembled WGS sequence"/>
</dbReference>
<dbReference type="GO" id="GO:1901678">
    <property type="term" value="P:iron coordination entity transport"/>
    <property type="evidence" value="ECO:0007669"/>
    <property type="project" value="UniProtKB-ARBA"/>
</dbReference>
<dbReference type="PROSITE" id="PS50983">
    <property type="entry name" value="FE_B12_PBP"/>
    <property type="match status" value="1"/>
</dbReference>
<dbReference type="PANTHER" id="PTHR30532:SF1">
    <property type="entry name" value="IRON(3+)-HYDROXAMATE-BINDING PROTEIN FHUD"/>
    <property type="match status" value="1"/>
</dbReference>
<evidence type="ECO:0000313" key="9">
    <source>
        <dbReference type="Proteomes" id="UP000237819"/>
    </source>
</evidence>
<dbReference type="Gene3D" id="3.40.50.1980">
    <property type="entry name" value="Nitrogenase molybdenum iron protein domain"/>
    <property type="match status" value="2"/>
</dbReference>
<feature type="domain" description="Fe/B12 periplasmic-binding" evidence="7">
    <location>
        <begin position="93"/>
        <end position="351"/>
    </location>
</feature>
<gene>
    <name evidence="8" type="ORF">C5Y93_06560</name>
</gene>
<sequence length="368" mass="40170">MWRPFFSKWRTAGESAASLIVSSLAAAAFATQCGCSAPTPEPHATIQNVRKDAPAEKRPGADGEPIIITPSNDHQTLVKHLLGETVVPNKPQRICALAFTDELLAIGVQPAAAACSANGFSDYLRTQMDGVAPIHQLMGTMFPDLEAIVRLQPDLILTSNADPQTYAQLSKIAPVVVLQRSDWSDRIRILDVGRLVGREAEAETVLAAYEAKSAAAKETLRQKIGDQPVSFFRVFGRQMYIHGHTRGGLLLYDELGLQPPKILENSPRGYLLSPETLLELDAQHLFVAAERNLGAQRSWDGLLEHPAWKRVPAVQQGNVYPIDQQHPWLVPGIQGKSRMIDEIVTALAPESLDEIQAAGDAAYKATRP</sequence>
<comment type="similarity">
    <text evidence="2">Belongs to the bacterial solute-binding protein 8 family.</text>
</comment>
<keyword evidence="4" id="KW-0406">Ion transport</keyword>
<keyword evidence="4" id="KW-0408">Iron</keyword>
<evidence type="ECO:0000256" key="1">
    <source>
        <dbReference type="ARBA" id="ARBA00004196"/>
    </source>
</evidence>
<name>A0A2S8GR16_9BACT</name>
<evidence type="ECO:0000259" key="7">
    <source>
        <dbReference type="PROSITE" id="PS50983"/>
    </source>
</evidence>
<evidence type="ECO:0000256" key="5">
    <source>
        <dbReference type="ARBA" id="ARBA00022729"/>
    </source>
</evidence>
<comment type="subcellular location">
    <subcellularLocation>
        <location evidence="1">Cell envelope</location>
    </subcellularLocation>
</comment>
<keyword evidence="3" id="KW-0813">Transport</keyword>
<dbReference type="PANTHER" id="PTHR30532">
    <property type="entry name" value="IRON III DICITRATE-BINDING PERIPLASMIC PROTEIN"/>
    <property type="match status" value="1"/>
</dbReference>
<proteinExistence type="inferred from homology"/>
<dbReference type="GO" id="GO:0030288">
    <property type="term" value="C:outer membrane-bounded periplasmic space"/>
    <property type="evidence" value="ECO:0007669"/>
    <property type="project" value="TreeGrafter"/>
</dbReference>
<evidence type="ECO:0000256" key="2">
    <source>
        <dbReference type="ARBA" id="ARBA00008814"/>
    </source>
</evidence>